<dbReference type="AlphaFoldDB" id="W9RA82"/>
<dbReference type="eggNOG" id="ENOG502S3M8">
    <property type="taxonomic scope" value="Eukaryota"/>
</dbReference>
<dbReference type="KEGG" id="mnt:21394852"/>
<dbReference type="OrthoDB" id="2013913at2759"/>
<keyword evidence="1" id="KW-1133">Transmembrane helix</keyword>
<dbReference type="EMBL" id="KE344787">
    <property type="protein sequence ID" value="EXB79411.1"/>
    <property type="molecule type" value="Genomic_DNA"/>
</dbReference>
<evidence type="ECO:0000313" key="2">
    <source>
        <dbReference type="EMBL" id="EXB79411.1"/>
    </source>
</evidence>
<dbReference type="PANTHER" id="PTHR33919:SF11">
    <property type="entry name" value="EXPRESSED PROTEIN"/>
    <property type="match status" value="1"/>
</dbReference>
<evidence type="ECO:0000313" key="3">
    <source>
        <dbReference type="Proteomes" id="UP000030645"/>
    </source>
</evidence>
<keyword evidence="3" id="KW-1185">Reference proteome</keyword>
<proteinExistence type="predicted"/>
<evidence type="ECO:0000256" key="1">
    <source>
        <dbReference type="SAM" id="Phobius"/>
    </source>
</evidence>
<dbReference type="PANTHER" id="PTHR33919">
    <property type="entry name" value="OS09G0127700 PROTEIN"/>
    <property type="match status" value="1"/>
</dbReference>
<name>W9RA82_9ROSA</name>
<accession>W9RA82</accession>
<protein>
    <submittedName>
        <fullName evidence="2">Uncharacterized protein</fullName>
    </submittedName>
</protein>
<keyword evidence="1" id="KW-0812">Transmembrane</keyword>
<feature type="transmembrane region" description="Helical" evidence="1">
    <location>
        <begin position="46"/>
        <end position="65"/>
    </location>
</feature>
<organism evidence="2 3">
    <name type="scientific">Morus notabilis</name>
    <dbReference type="NCBI Taxonomy" id="981085"/>
    <lineage>
        <taxon>Eukaryota</taxon>
        <taxon>Viridiplantae</taxon>
        <taxon>Streptophyta</taxon>
        <taxon>Embryophyta</taxon>
        <taxon>Tracheophyta</taxon>
        <taxon>Spermatophyta</taxon>
        <taxon>Magnoliopsida</taxon>
        <taxon>eudicotyledons</taxon>
        <taxon>Gunneridae</taxon>
        <taxon>Pentapetalae</taxon>
        <taxon>rosids</taxon>
        <taxon>fabids</taxon>
        <taxon>Rosales</taxon>
        <taxon>Moraceae</taxon>
        <taxon>Moreae</taxon>
        <taxon>Morus</taxon>
    </lineage>
</organism>
<dbReference type="Proteomes" id="UP000030645">
    <property type="component" value="Unassembled WGS sequence"/>
</dbReference>
<dbReference type="STRING" id="981085.W9RA82"/>
<keyword evidence="1" id="KW-0472">Membrane</keyword>
<sequence length="157" mass="17612">MAKGLRGLATATLPKMKAYAAPAELLGRDGSHRLRRHKLLPFKGDFVPVYVAVGLIALSTTLGLYSATLQLRHGPNVFVKKKRRETIPEVAEPEHVLEDAEEFVKKSFFRRVAHIQDPEHNYVVKDETRGDFFAHLPLKAVTLKDVGVEPLLPPPYH</sequence>
<gene>
    <name evidence="2" type="ORF">L484_011604</name>
</gene>
<reference evidence="3" key="1">
    <citation type="submission" date="2013-01" db="EMBL/GenBank/DDBJ databases">
        <title>Draft Genome Sequence of a Mulberry Tree, Morus notabilis C.K. Schneid.</title>
        <authorList>
            <person name="He N."/>
            <person name="Zhao S."/>
        </authorList>
    </citation>
    <scope>NUCLEOTIDE SEQUENCE</scope>
</reference>